<dbReference type="Gene3D" id="1.10.1740.10">
    <property type="match status" value="1"/>
</dbReference>
<dbReference type="GO" id="GO:0006352">
    <property type="term" value="P:DNA-templated transcription initiation"/>
    <property type="evidence" value="ECO:0007669"/>
    <property type="project" value="InterPro"/>
</dbReference>
<dbReference type="KEGG" id="acad:UA74_29295"/>
<dbReference type="NCBIfam" id="TIGR02983">
    <property type="entry name" value="SigE-fam_strep"/>
    <property type="match status" value="1"/>
</dbReference>
<dbReference type="InterPro" id="IPR036388">
    <property type="entry name" value="WH-like_DNA-bd_sf"/>
</dbReference>
<dbReference type="PANTHER" id="PTHR43133">
    <property type="entry name" value="RNA POLYMERASE ECF-TYPE SIGMA FACTO"/>
    <property type="match status" value="1"/>
</dbReference>
<dbReference type="Proteomes" id="UP000185511">
    <property type="component" value="Chromosome"/>
</dbReference>
<evidence type="ECO:0000256" key="2">
    <source>
        <dbReference type="ARBA" id="ARBA00023015"/>
    </source>
</evidence>
<dbReference type="NCBIfam" id="TIGR02937">
    <property type="entry name" value="sigma70-ECF"/>
    <property type="match status" value="1"/>
</dbReference>
<keyword evidence="9" id="KW-1185">Reference proteome</keyword>
<gene>
    <name evidence="8" type="ORF">UA74_29295</name>
</gene>
<feature type="domain" description="RNA polymerase sigma factor 70 region 4 type 2" evidence="7">
    <location>
        <begin position="111"/>
        <end position="161"/>
    </location>
</feature>
<proteinExistence type="inferred from homology"/>
<dbReference type="AlphaFoldDB" id="A0AAC9LHM6"/>
<evidence type="ECO:0000256" key="1">
    <source>
        <dbReference type="ARBA" id="ARBA00010641"/>
    </source>
</evidence>
<evidence type="ECO:0000313" key="8">
    <source>
        <dbReference type="EMBL" id="APU17851.1"/>
    </source>
</evidence>
<keyword evidence="5" id="KW-0804">Transcription</keyword>
<dbReference type="InterPro" id="IPR013325">
    <property type="entry name" value="RNA_pol_sigma_r2"/>
</dbReference>
<dbReference type="PANTHER" id="PTHR43133:SF50">
    <property type="entry name" value="ECF RNA POLYMERASE SIGMA FACTOR SIGM"/>
    <property type="match status" value="1"/>
</dbReference>
<keyword evidence="3" id="KW-0731">Sigma factor</keyword>
<dbReference type="InterPro" id="IPR014325">
    <property type="entry name" value="RNA_pol_sigma-E_actinobac"/>
</dbReference>
<dbReference type="GO" id="GO:0016987">
    <property type="term" value="F:sigma factor activity"/>
    <property type="evidence" value="ECO:0007669"/>
    <property type="project" value="UniProtKB-KW"/>
</dbReference>
<evidence type="ECO:0000259" key="6">
    <source>
        <dbReference type="Pfam" id="PF04542"/>
    </source>
</evidence>
<comment type="similarity">
    <text evidence="1">Belongs to the sigma-70 factor family. ECF subfamily.</text>
</comment>
<dbReference type="GO" id="GO:0003677">
    <property type="term" value="F:DNA binding"/>
    <property type="evidence" value="ECO:0007669"/>
    <property type="project" value="UniProtKB-KW"/>
</dbReference>
<evidence type="ECO:0000313" key="9">
    <source>
        <dbReference type="Proteomes" id="UP000185511"/>
    </source>
</evidence>
<dbReference type="InterPro" id="IPR007627">
    <property type="entry name" value="RNA_pol_sigma70_r2"/>
</dbReference>
<dbReference type="SUPFAM" id="SSF88946">
    <property type="entry name" value="Sigma2 domain of RNA polymerase sigma factors"/>
    <property type="match status" value="1"/>
</dbReference>
<dbReference type="InterPro" id="IPR013249">
    <property type="entry name" value="RNA_pol_sigma70_r4_t2"/>
</dbReference>
<dbReference type="Gene3D" id="1.10.10.10">
    <property type="entry name" value="Winged helix-like DNA-binding domain superfamily/Winged helix DNA-binding domain"/>
    <property type="match status" value="1"/>
</dbReference>
<dbReference type="InterPro" id="IPR039425">
    <property type="entry name" value="RNA_pol_sigma-70-like"/>
</dbReference>
<keyword evidence="4" id="KW-0238">DNA-binding</keyword>
<dbReference type="InterPro" id="IPR014284">
    <property type="entry name" value="RNA_pol_sigma-70_dom"/>
</dbReference>
<evidence type="ECO:0000256" key="4">
    <source>
        <dbReference type="ARBA" id="ARBA00023125"/>
    </source>
</evidence>
<dbReference type="Pfam" id="PF04542">
    <property type="entry name" value="Sigma70_r2"/>
    <property type="match status" value="1"/>
</dbReference>
<evidence type="ECO:0000256" key="5">
    <source>
        <dbReference type="ARBA" id="ARBA00023163"/>
    </source>
</evidence>
<name>A0AAC9LHM6_9PSEU</name>
<dbReference type="InterPro" id="IPR013324">
    <property type="entry name" value="RNA_pol_sigma_r3/r4-like"/>
</dbReference>
<sequence length="182" mass="20971">MRAEEEEQFRVFAREKAASLRRMAYLVCGDWHLAEDLVQTTLIKLHGAWSRVQRKDTVHRYVHTVLMRCWLDEFRRPWRRREHRDGVVPEVVDPAVDPASAGQRDWAKGVVHRALASVPPRQRAVLVLRYFEDLSVAESAAILRCSEGTVKSQTSRGLTALRAAMERQDEDLPRLAVEGMAW</sequence>
<protein>
    <submittedName>
        <fullName evidence="8">RNA polymerase sigma-70 factor, sigma-E family</fullName>
    </submittedName>
</protein>
<dbReference type="CDD" id="cd06171">
    <property type="entry name" value="Sigma70_r4"/>
    <property type="match status" value="1"/>
</dbReference>
<feature type="domain" description="RNA polymerase sigma-70 region 2" evidence="6">
    <location>
        <begin position="19"/>
        <end position="79"/>
    </location>
</feature>
<dbReference type="SUPFAM" id="SSF88659">
    <property type="entry name" value="Sigma3 and sigma4 domains of RNA polymerase sigma factors"/>
    <property type="match status" value="1"/>
</dbReference>
<reference evidence="9" key="1">
    <citation type="submission" date="2016-06" db="EMBL/GenBank/DDBJ databases">
        <title>Complete genome sequence of Actinoalloteichus fjordicus DSM 46855 (=ADI127-17), type strain of the new species Actinoalloteichus fjordicus.</title>
        <authorList>
            <person name="Ruckert C."/>
            <person name="Nouioui I."/>
            <person name="Willmese J."/>
            <person name="van Wezel G."/>
            <person name="Klenk H.-P."/>
            <person name="Kalinowski J."/>
            <person name="Zotchev S.B."/>
        </authorList>
    </citation>
    <scope>NUCLEOTIDE SEQUENCE [LARGE SCALE GENOMIC DNA]</scope>
    <source>
        <strain evidence="9">ADI127-7</strain>
    </source>
</reference>
<evidence type="ECO:0000259" key="7">
    <source>
        <dbReference type="Pfam" id="PF08281"/>
    </source>
</evidence>
<organism evidence="8 9">
    <name type="scientific">Actinoalloteichus fjordicus</name>
    <dbReference type="NCBI Taxonomy" id="1612552"/>
    <lineage>
        <taxon>Bacteria</taxon>
        <taxon>Bacillati</taxon>
        <taxon>Actinomycetota</taxon>
        <taxon>Actinomycetes</taxon>
        <taxon>Pseudonocardiales</taxon>
        <taxon>Pseudonocardiaceae</taxon>
        <taxon>Actinoalloteichus</taxon>
    </lineage>
</organism>
<dbReference type="RefSeq" id="WP_075743087.1">
    <property type="nucleotide sequence ID" value="NZ_CP016076.1"/>
</dbReference>
<keyword evidence="2" id="KW-0805">Transcription regulation</keyword>
<dbReference type="Pfam" id="PF08281">
    <property type="entry name" value="Sigma70_r4_2"/>
    <property type="match status" value="1"/>
</dbReference>
<evidence type="ECO:0000256" key="3">
    <source>
        <dbReference type="ARBA" id="ARBA00023082"/>
    </source>
</evidence>
<accession>A0AAC9LHM6</accession>
<dbReference type="EMBL" id="CP016076">
    <property type="protein sequence ID" value="APU17851.1"/>
    <property type="molecule type" value="Genomic_DNA"/>
</dbReference>